<feature type="binding site" evidence="3">
    <location>
        <position position="151"/>
    </location>
    <ligand>
        <name>a divalent metal cation</name>
        <dbReference type="ChEBI" id="CHEBI:60240"/>
    </ligand>
</feature>
<proteinExistence type="inferred from homology"/>
<feature type="binding site" evidence="3">
    <location>
        <position position="67"/>
    </location>
    <ligand>
        <name>a divalent metal cation</name>
        <dbReference type="ChEBI" id="CHEBI:60240"/>
    </ligand>
</feature>
<dbReference type="Pfam" id="PF05163">
    <property type="entry name" value="DinB"/>
    <property type="match status" value="1"/>
</dbReference>
<gene>
    <name evidence="4" type="ORF">DCK97_02675</name>
</gene>
<evidence type="ECO:0000256" key="1">
    <source>
        <dbReference type="ARBA" id="ARBA00008635"/>
    </source>
</evidence>
<keyword evidence="2 3" id="KW-0479">Metal-binding</keyword>
<name>A0A3B9IEN6_9PROT</name>
<sequence length="190" mass="21376">MMAAMVPPPTASRSCTLMDMPSYFGILARYNAWANLRLYDAVARLPVVEFERPRAAFFGSIRGVLNHMMVVDELFLARLNGTTAPDRPLNAQPWAHFNELRNARAGLDQRILGTITALPLSRFAEPFTYTTTRGDRFSDQLALFLGHWFNHQTHHRGQAHDMLTQTEVAPPPLDFLIFQRIHGLSEAAAG</sequence>
<comment type="caution">
    <text evidence="4">The sequence shown here is derived from an EMBL/GenBank/DDBJ whole genome shotgun (WGS) entry which is preliminary data.</text>
</comment>
<evidence type="ECO:0000313" key="4">
    <source>
        <dbReference type="EMBL" id="HAE46302.1"/>
    </source>
</evidence>
<dbReference type="PANTHER" id="PTHR37302">
    <property type="entry name" value="SLR1116 PROTEIN"/>
    <property type="match status" value="1"/>
</dbReference>
<dbReference type="InterPro" id="IPR034660">
    <property type="entry name" value="DinB/YfiT-like"/>
</dbReference>
<accession>A0A3B9IEN6</accession>
<feature type="binding site" evidence="3">
    <location>
        <position position="155"/>
    </location>
    <ligand>
        <name>a divalent metal cation</name>
        <dbReference type="ChEBI" id="CHEBI:60240"/>
    </ligand>
</feature>
<dbReference type="EMBL" id="DMAI01000040">
    <property type="protein sequence ID" value="HAE46302.1"/>
    <property type="molecule type" value="Genomic_DNA"/>
</dbReference>
<dbReference type="InterPro" id="IPR007837">
    <property type="entry name" value="DinB"/>
</dbReference>
<dbReference type="PANTHER" id="PTHR37302:SF1">
    <property type="entry name" value="PROTEIN DINB"/>
    <property type="match status" value="1"/>
</dbReference>
<evidence type="ECO:0000313" key="5">
    <source>
        <dbReference type="Proteomes" id="UP000257706"/>
    </source>
</evidence>
<reference evidence="4 5" key="1">
    <citation type="journal article" date="2018" name="Nat. Biotechnol.">
        <title>A standardized bacterial taxonomy based on genome phylogeny substantially revises the tree of life.</title>
        <authorList>
            <person name="Parks D.H."/>
            <person name="Chuvochina M."/>
            <person name="Waite D.W."/>
            <person name="Rinke C."/>
            <person name="Skarshewski A."/>
            <person name="Chaumeil P.A."/>
            <person name="Hugenholtz P."/>
        </authorList>
    </citation>
    <scope>NUCLEOTIDE SEQUENCE [LARGE SCALE GENOMIC DNA]</scope>
    <source>
        <strain evidence="4">UBA8739</strain>
    </source>
</reference>
<dbReference type="GO" id="GO:0046872">
    <property type="term" value="F:metal ion binding"/>
    <property type="evidence" value="ECO:0007669"/>
    <property type="project" value="UniProtKB-KW"/>
</dbReference>
<dbReference type="Proteomes" id="UP000257706">
    <property type="component" value="Unassembled WGS sequence"/>
</dbReference>
<organism evidence="4 5">
    <name type="scientific">Tistrella mobilis</name>
    <dbReference type="NCBI Taxonomy" id="171437"/>
    <lineage>
        <taxon>Bacteria</taxon>
        <taxon>Pseudomonadati</taxon>
        <taxon>Pseudomonadota</taxon>
        <taxon>Alphaproteobacteria</taxon>
        <taxon>Geminicoccales</taxon>
        <taxon>Geminicoccaceae</taxon>
        <taxon>Tistrella</taxon>
    </lineage>
</organism>
<dbReference type="SUPFAM" id="SSF109854">
    <property type="entry name" value="DinB/YfiT-like putative metalloenzymes"/>
    <property type="match status" value="1"/>
</dbReference>
<evidence type="ECO:0000256" key="2">
    <source>
        <dbReference type="ARBA" id="ARBA00022723"/>
    </source>
</evidence>
<dbReference type="AlphaFoldDB" id="A0A3B9IEN6"/>
<protein>
    <submittedName>
        <fullName evidence="4">Damage-inducible protein DinB</fullName>
    </submittedName>
</protein>
<comment type="similarity">
    <text evidence="1">Belongs to the DinB family.</text>
</comment>
<evidence type="ECO:0000256" key="3">
    <source>
        <dbReference type="PIRSR" id="PIRSR607837-1"/>
    </source>
</evidence>
<dbReference type="Gene3D" id="1.20.120.450">
    <property type="entry name" value="dinb family like domain"/>
    <property type="match status" value="1"/>
</dbReference>